<protein>
    <submittedName>
        <fullName evidence="1">WYL domain-containing protein</fullName>
    </submittedName>
</protein>
<gene>
    <name evidence="1" type="ORF">ACFSR9_01965</name>
</gene>
<dbReference type="PROSITE" id="PS52050">
    <property type="entry name" value="WYL"/>
    <property type="match status" value="1"/>
</dbReference>
<evidence type="ECO:0000313" key="1">
    <source>
        <dbReference type="EMBL" id="MFD2608206.1"/>
    </source>
</evidence>
<reference evidence="2" key="1">
    <citation type="journal article" date="2019" name="Int. J. Syst. Evol. Microbiol.">
        <title>The Global Catalogue of Microorganisms (GCM) 10K type strain sequencing project: providing services to taxonomists for standard genome sequencing and annotation.</title>
        <authorList>
            <consortium name="The Broad Institute Genomics Platform"/>
            <consortium name="The Broad Institute Genome Sequencing Center for Infectious Disease"/>
            <person name="Wu L."/>
            <person name="Ma J."/>
        </authorList>
    </citation>
    <scope>NUCLEOTIDE SEQUENCE [LARGE SCALE GENOMIC DNA]</scope>
    <source>
        <strain evidence="2">KCTC 33842</strain>
    </source>
</reference>
<comment type="caution">
    <text evidence="1">The sequence shown here is derived from an EMBL/GenBank/DDBJ whole genome shotgun (WGS) entry which is preliminary data.</text>
</comment>
<evidence type="ECO:0000313" key="2">
    <source>
        <dbReference type="Proteomes" id="UP001597475"/>
    </source>
</evidence>
<dbReference type="Proteomes" id="UP001597475">
    <property type="component" value="Unassembled WGS sequence"/>
</dbReference>
<organism evidence="1 2">
    <name type="scientific">Deinococcus taklimakanensis</name>
    <dbReference type="NCBI Taxonomy" id="536443"/>
    <lineage>
        <taxon>Bacteria</taxon>
        <taxon>Thermotogati</taxon>
        <taxon>Deinococcota</taxon>
        <taxon>Deinococci</taxon>
        <taxon>Deinococcales</taxon>
        <taxon>Deinococcaceae</taxon>
        <taxon>Deinococcus</taxon>
    </lineage>
</organism>
<name>A0ABW5NZX6_9DEIO</name>
<dbReference type="EMBL" id="JBHUMK010000010">
    <property type="protein sequence ID" value="MFD2608206.1"/>
    <property type="molecule type" value="Genomic_DNA"/>
</dbReference>
<proteinExistence type="predicted"/>
<accession>A0ABW5NZX6</accession>
<sequence>MQNTIIEAIKEKRVLTVRYSAGERAVEPHTLGIGTTGNLLIRAHQRDGASTSGTREGWKLFKVDELHAVEITDEEFSTRDGYKRGDKAMQSIIEEV</sequence>
<dbReference type="RefSeq" id="WP_386842537.1">
    <property type="nucleotide sequence ID" value="NZ_JBHUMK010000010.1"/>
</dbReference>
<keyword evidence="2" id="KW-1185">Reference proteome</keyword>